<reference evidence="3" key="1">
    <citation type="journal article" date="2012" name="Nature">
        <title>The oyster genome reveals stress adaptation and complexity of shell formation.</title>
        <authorList>
            <person name="Zhang G."/>
            <person name="Fang X."/>
            <person name="Guo X."/>
            <person name="Li L."/>
            <person name="Luo R."/>
            <person name="Xu F."/>
            <person name="Yang P."/>
            <person name="Zhang L."/>
            <person name="Wang X."/>
            <person name="Qi H."/>
            <person name="Xiong Z."/>
            <person name="Que H."/>
            <person name="Xie Y."/>
            <person name="Holland P.W."/>
            <person name="Paps J."/>
            <person name="Zhu Y."/>
            <person name="Wu F."/>
            <person name="Chen Y."/>
            <person name="Wang J."/>
            <person name="Peng C."/>
            <person name="Meng J."/>
            <person name="Yang L."/>
            <person name="Liu J."/>
            <person name="Wen B."/>
            <person name="Zhang N."/>
            <person name="Huang Z."/>
            <person name="Zhu Q."/>
            <person name="Feng Y."/>
            <person name="Mount A."/>
            <person name="Hedgecock D."/>
            <person name="Xu Z."/>
            <person name="Liu Y."/>
            <person name="Domazet-Loso T."/>
            <person name="Du Y."/>
            <person name="Sun X."/>
            <person name="Zhang S."/>
            <person name="Liu B."/>
            <person name="Cheng P."/>
            <person name="Jiang X."/>
            <person name="Li J."/>
            <person name="Fan D."/>
            <person name="Wang W."/>
            <person name="Fu W."/>
            <person name="Wang T."/>
            <person name="Wang B."/>
            <person name="Zhang J."/>
            <person name="Peng Z."/>
            <person name="Li Y."/>
            <person name="Li N."/>
            <person name="Wang J."/>
            <person name="Chen M."/>
            <person name="He Y."/>
            <person name="Tan F."/>
            <person name="Song X."/>
            <person name="Zheng Q."/>
            <person name="Huang R."/>
            <person name="Yang H."/>
            <person name="Du X."/>
            <person name="Chen L."/>
            <person name="Yang M."/>
            <person name="Gaffney P.M."/>
            <person name="Wang S."/>
            <person name="Luo L."/>
            <person name="She Z."/>
            <person name="Ming Y."/>
            <person name="Huang W."/>
            <person name="Zhang S."/>
            <person name="Huang B."/>
            <person name="Zhang Y."/>
            <person name="Qu T."/>
            <person name="Ni P."/>
            <person name="Miao G."/>
            <person name="Wang J."/>
            <person name="Wang Q."/>
            <person name="Steinberg C.E."/>
            <person name="Wang H."/>
            <person name="Li N."/>
            <person name="Qian L."/>
            <person name="Zhang G."/>
            <person name="Li Y."/>
            <person name="Yang H."/>
            <person name="Liu X."/>
            <person name="Wang J."/>
            <person name="Yin Y."/>
            <person name="Wang J."/>
        </authorList>
    </citation>
    <scope>NUCLEOTIDE SEQUENCE [LARGE SCALE GENOMIC DNA]</scope>
    <source>
        <strain evidence="3">05x7-T-G4-1.051#20</strain>
    </source>
</reference>
<evidence type="ECO:0000256" key="1">
    <source>
        <dbReference type="SAM" id="MobiDB-lite"/>
    </source>
</evidence>
<feature type="compositionally biased region" description="Low complexity" evidence="1">
    <location>
        <begin position="202"/>
        <end position="215"/>
    </location>
</feature>
<feature type="compositionally biased region" description="Low complexity" evidence="1">
    <location>
        <begin position="22"/>
        <end position="40"/>
    </location>
</feature>
<feature type="compositionally biased region" description="Basic and acidic residues" evidence="1">
    <location>
        <begin position="467"/>
        <end position="484"/>
    </location>
</feature>
<feature type="compositionally biased region" description="Basic and acidic residues" evidence="1">
    <location>
        <begin position="267"/>
        <end position="276"/>
    </location>
</feature>
<evidence type="ECO:0000313" key="3">
    <source>
        <dbReference type="EMBL" id="EKC32226.1"/>
    </source>
</evidence>
<feature type="compositionally biased region" description="Basic and acidic residues" evidence="1">
    <location>
        <begin position="132"/>
        <end position="145"/>
    </location>
</feature>
<keyword evidence="2" id="KW-0812">Transmembrane</keyword>
<feature type="transmembrane region" description="Helical" evidence="2">
    <location>
        <begin position="58"/>
        <end position="79"/>
    </location>
</feature>
<feature type="compositionally biased region" description="Basic and acidic residues" evidence="1">
    <location>
        <begin position="395"/>
        <end position="412"/>
    </location>
</feature>
<dbReference type="InParanoid" id="K1RDP7"/>
<feature type="transmembrane region" description="Helical" evidence="2">
    <location>
        <begin position="568"/>
        <end position="586"/>
    </location>
</feature>
<dbReference type="AlphaFoldDB" id="K1RDP7"/>
<feature type="compositionally biased region" description="Basic and acidic residues" evidence="1">
    <location>
        <begin position="321"/>
        <end position="338"/>
    </location>
</feature>
<gene>
    <name evidence="3" type="ORF">CGI_10026212</name>
</gene>
<feature type="transmembrane region" description="Helical" evidence="2">
    <location>
        <begin position="647"/>
        <end position="666"/>
    </location>
</feature>
<keyword evidence="2" id="KW-0472">Membrane</keyword>
<dbReference type="EMBL" id="JH818863">
    <property type="protein sequence ID" value="EKC32226.1"/>
    <property type="molecule type" value="Genomic_DNA"/>
</dbReference>
<dbReference type="HOGENOM" id="CLU_383224_0_0_1"/>
<feature type="region of interest" description="Disordered" evidence="1">
    <location>
        <begin position="202"/>
        <end position="516"/>
    </location>
</feature>
<accession>K1RDP7</accession>
<protein>
    <submittedName>
        <fullName evidence="3">Uncharacterized protein</fullName>
    </submittedName>
</protein>
<keyword evidence="2" id="KW-1133">Transmembrane helix</keyword>
<feature type="compositionally biased region" description="Polar residues" evidence="1">
    <location>
        <begin position="453"/>
        <end position="465"/>
    </location>
</feature>
<evidence type="ECO:0000256" key="2">
    <source>
        <dbReference type="SAM" id="Phobius"/>
    </source>
</evidence>
<feature type="compositionally biased region" description="Polar residues" evidence="1">
    <location>
        <begin position="339"/>
        <end position="374"/>
    </location>
</feature>
<name>K1RDP7_MAGGI</name>
<feature type="compositionally biased region" description="Polar residues" evidence="1">
    <location>
        <begin position="277"/>
        <end position="304"/>
    </location>
</feature>
<feature type="compositionally biased region" description="Basic and acidic residues" evidence="1">
    <location>
        <begin position="219"/>
        <end position="241"/>
    </location>
</feature>
<proteinExistence type="predicted"/>
<sequence>MGGNKLTHQRCYKLKNQKPTQTASPIWTSPSPSSQSETTPMVTKEDLRNNTDDSIKTAFLVILALALAGVIVFFFILFYKRKSLNLERFFKVLTCDDVKTGPVDGTENEEDIQPQELTNEVDESSHLLTGETGRDEKATSDKDLAPNDSTISEPISGNIPFEKDTLPSDLAIVSNSSSSTMPVIGIALVSAPISNDGIGVSHSSSIDDVPSSTPIVGDDPDKLNSDKDIDSNAKSKQEPVGDKPMPNNEAASIRKSDTLLNSSSNLDTERFMKAKSDNNSLSKPKSIDFSLSQVKSDTKNTSKPPESENDPTEISIPANNKTEDKSRDAYEEKFKENPPKSNNGHTLKPVSNENISSKSTSLEACDSRQVSNDKTAADPLLASHTSSSSVSPLEITKENMKEVVIDDSKEIPTDLSNDNPAPDSCASKPISAINPFDEDSTPSATSEKDPAPNDSTNLKPISGNNPFKEDTKPSEFGKTREAPRRPPYPYVTKIDIPRNAPLGKGRAPLPPPGQPRKSRNVVLCGYAAVLLDSTGENVLHPADIQTMVNDVSKGVTALKNFAITSKDAVLMVFVVAIVQHLVYILITVSSASTAVTVLRSYAIILQDVQDSKSDLNSKQKLFTVPGDLDENVNITNKTIMEKHQTEFVIGICISVVLVVVSVSVIIKLRRTKKTKEDTPQTLSSYVECPMHSMRSGHSYESLFVNRRNDPDAYENTRYNNSF</sequence>
<feature type="region of interest" description="Disordered" evidence="1">
    <location>
        <begin position="16"/>
        <end position="43"/>
    </location>
</feature>
<feature type="region of interest" description="Disordered" evidence="1">
    <location>
        <begin position="100"/>
        <end position="162"/>
    </location>
</feature>
<organism evidence="3">
    <name type="scientific">Magallana gigas</name>
    <name type="common">Pacific oyster</name>
    <name type="synonym">Crassostrea gigas</name>
    <dbReference type="NCBI Taxonomy" id="29159"/>
    <lineage>
        <taxon>Eukaryota</taxon>
        <taxon>Metazoa</taxon>
        <taxon>Spiralia</taxon>
        <taxon>Lophotrochozoa</taxon>
        <taxon>Mollusca</taxon>
        <taxon>Bivalvia</taxon>
        <taxon>Autobranchia</taxon>
        <taxon>Pteriomorphia</taxon>
        <taxon>Ostreida</taxon>
        <taxon>Ostreoidea</taxon>
        <taxon>Ostreidae</taxon>
        <taxon>Magallana</taxon>
    </lineage>
</organism>